<gene>
    <name evidence="9" type="ORF">GCM10022403_080200</name>
</gene>
<dbReference type="Proteomes" id="UP001501009">
    <property type="component" value="Unassembled WGS sequence"/>
</dbReference>
<feature type="region of interest" description="Disordered" evidence="6">
    <location>
        <begin position="167"/>
        <end position="188"/>
    </location>
</feature>
<evidence type="ECO:0000259" key="7">
    <source>
        <dbReference type="Pfam" id="PF04542"/>
    </source>
</evidence>
<name>A0ABP7J5Z9_9ACTN</name>
<dbReference type="InterPro" id="IPR013324">
    <property type="entry name" value="RNA_pol_sigma_r3/r4-like"/>
</dbReference>
<dbReference type="EMBL" id="BAABDE010000031">
    <property type="protein sequence ID" value="GAA3835418.1"/>
    <property type="molecule type" value="Genomic_DNA"/>
</dbReference>
<keyword evidence="3" id="KW-0731">Sigma factor</keyword>
<dbReference type="Pfam" id="PF08281">
    <property type="entry name" value="Sigma70_r4_2"/>
    <property type="match status" value="1"/>
</dbReference>
<keyword evidence="10" id="KW-1185">Reference proteome</keyword>
<evidence type="ECO:0000256" key="6">
    <source>
        <dbReference type="SAM" id="MobiDB-lite"/>
    </source>
</evidence>
<protein>
    <submittedName>
        <fullName evidence="9">SigE family RNA polymerase sigma factor</fullName>
    </submittedName>
</protein>
<dbReference type="SUPFAM" id="SSF88946">
    <property type="entry name" value="Sigma2 domain of RNA polymerase sigma factors"/>
    <property type="match status" value="1"/>
</dbReference>
<organism evidence="9 10">
    <name type="scientific">Streptomyces coacervatus</name>
    <dbReference type="NCBI Taxonomy" id="647381"/>
    <lineage>
        <taxon>Bacteria</taxon>
        <taxon>Bacillati</taxon>
        <taxon>Actinomycetota</taxon>
        <taxon>Actinomycetes</taxon>
        <taxon>Kitasatosporales</taxon>
        <taxon>Streptomycetaceae</taxon>
        <taxon>Streptomyces</taxon>
    </lineage>
</organism>
<feature type="domain" description="RNA polymerase sigma factor 70 region 4 type 2" evidence="8">
    <location>
        <begin position="108"/>
        <end position="159"/>
    </location>
</feature>
<evidence type="ECO:0000256" key="3">
    <source>
        <dbReference type="ARBA" id="ARBA00023082"/>
    </source>
</evidence>
<dbReference type="PANTHER" id="PTHR43133">
    <property type="entry name" value="RNA POLYMERASE ECF-TYPE SIGMA FACTO"/>
    <property type="match status" value="1"/>
</dbReference>
<comment type="similarity">
    <text evidence="1">Belongs to the sigma-70 factor family. ECF subfamily.</text>
</comment>
<feature type="domain" description="RNA polymerase sigma-70 region 2" evidence="7">
    <location>
        <begin position="17"/>
        <end position="82"/>
    </location>
</feature>
<accession>A0ABP7J5Z9</accession>
<dbReference type="PANTHER" id="PTHR43133:SF50">
    <property type="entry name" value="ECF RNA POLYMERASE SIGMA FACTOR SIGM"/>
    <property type="match status" value="1"/>
</dbReference>
<keyword evidence="4" id="KW-0238">DNA-binding</keyword>
<dbReference type="Pfam" id="PF04542">
    <property type="entry name" value="Sigma70_r2"/>
    <property type="match status" value="1"/>
</dbReference>
<evidence type="ECO:0000256" key="5">
    <source>
        <dbReference type="ARBA" id="ARBA00023163"/>
    </source>
</evidence>
<dbReference type="CDD" id="cd06171">
    <property type="entry name" value="Sigma70_r4"/>
    <property type="match status" value="1"/>
</dbReference>
<dbReference type="InterPro" id="IPR039425">
    <property type="entry name" value="RNA_pol_sigma-70-like"/>
</dbReference>
<dbReference type="InterPro" id="IPR013325">
    <property type="entry name" value="RNA_pol_sigma_r2"/>
</dbReference>
<keyword evidence="5" id="KW-0804">Transcription</keyword>
<proteinExistence type="inferred from homology"/>
<dbReference type="InterPro" id="IPR036388">
    <property type="entry name" value="WH-like_DNA-bd_sf"/>
</dbReference>
<dbReference type="InterPro" id="IPR014325">
    <property type="entry name" value="RNA_pol_sigma-E_actinobac"/>
</dbReference>
<evidence type="ECO:0000256" key="4">
    <source>
        <dbReference type="ARBA" id="ARBA00023125"/>
    </source>
</evidence>
<dbReference type="NCBIfam" id="TIGR02937">
    <property type="entry name" value="sigma70-ECF"/>
    <property type="match status" value="1"/>
</dbReference>
<evidence type="ECO:0000259" key="8">
    <source>
        <dbReference type="Pfam" id="PF08281"/>
    </source>
</evidence>
<dbReference type="Gene3D" id="1.10.10.10">
    <property type="entry name" value="Winged helix-like DNA-binding domain superfamily/Winged helix DNA-binding domain"/>
    <property type="match status" value="1"/>
</dbReference>
<reference evidence="10" key="1">
    <citation type="journal article" date="2019" name="Int. J. Syst. Evol. Microbiol.">
        <title>The Global Catalogue of Microorganisms (GCM) 10K type strain sequencing project: providing services to taxonomists for standard genome sequencing and annotation.</title>
        <authorList>
            <consortium name="The Broad Institute Genomics Platform"/>
            <consortium name="The Broad Institute Genome Sequencing Center for Infectious Disease"/>
            <person name="Wu L."/>
            <person name="Ma J."/>
        </authorList>
    </citation>
    <scope>NUCLEOTIDE SEQUENCE [LARGE SCALE GENOMIC DNA]</scope>
    <source>
        <strain evidence="10">JCM 17138</strain>
    </source>
</reference>
<dbReference type="RefSeq" id="WP_275775900.1">
    <property type="nucleotide sequence ID" value="NZ_BAABDE010000031.1"/>
</dbReference>
<sequence length="188" mass="21609">MNRRKHLDEVLEFEEYVRTRHDTLLRSARRLVPNPLDAQDLLQTALVRMYRHWEGIADKQFADAYLRRIMVNTRTEWWRAQKLKELPAEQLPEASIEDCTEQCADRALLMDVLKVLAPQQRAVVVLRHWEQMTTEETATALGMAPGTVKSTLHRALTRLREELEAHGLGTESTSAAGRGYAAADRQGY</sequence>
<comment type="caution">
    <text evidence="9">The sequence shown here is derived from an EMBL/GenBank/DDBJ whole genome shotgun (WGS) entry which is preliminary data.</text>
</comment>
<evidence type="ECO:0000256" key="2">
    <source>
        <dbReference type="ARBA" id="ARBA00023015"/>
    </source>
</evidence>
<dbReference type="NCBIfam" id="TIGR02983">
    <property type="entry name" value="SigE-fam_strep"/>
    <property type="match status" value="1"/>
</dbReference>
<evidence type="ECO:0000313" key="9">
    <source>
        <dbReference type="EMBL" id="GAA3835418.1"/>
    </source>
</evidence>
<keyword evidence="2" id="KW-0805">Transcription regulation</keyword>
<dbReference type="SUPFAM" id="SSF88659">
    <property type="entry name" value="Sigma3 and sigma4 domains of RNA polymerase sigma factors"/>
    <property type="match status" value="1"/>
</dbReference>
<evidence type="ECO:0000313" key="10">
    <source>
        <dbReference type="Proteomes" id="UP001501009"/>
    </source>
</evidence>
<evidence type="ECO:0000256" key="1">
    <source>
        <dbReference type="ARBA" id="ARBA00010641"/>
    </source>
</evidence>
<dbReference type="InterPro" id="IPR014284">
    <property type="entry name" value="RNA_pol_sigma-70_dom"/>
</dbReference>
<dbReference type="InterPro" id="IPR007627">
    <property type="entry name" value="RNA_pol_sigma70_r2"/>
</dbReference>
<dbReference type="InterPro" id="IPR013249">
    <property type="entry name" value="RNA_pol_sigma70_r4_t2"/>
</dbReference>
<dbReference type="Gene3D" id="1.10.1740.10">
    <property type="match status" value="1"/>
</dbReference>